<protein>
    <recommendedName>
        <fullName evidence="5">Pentacotripeptide-repeat region of PRORP domain-containing protein</fullName>
    </recommendedName>
</protein>
<gene>
    <name evidence="3" type="ORF">SELMODRAFT_132472</name>
</gene>
<feature type="repeat" description="PPR" evidence="2">
    <location>
        <begin position="179"/>
        <end position="213"/>
    </location>
</feature>
<dbReference type="eggNOG" id="KOG4197">
    <property type="taxonomic scope" value="Eukaryota"/>
</dbReference>
<keyword evidence="1" id="KW-0677">Repeat</keyword>
<dbReference type="OMA" id="AINACAM"/>
<dbReference type="PANTHER" id="PTHR47926:SF533">
    <property type="entry name" value="DYW DOMAIN-CONTAINING PROTEIN"/>
    <property type="match status" value="1"/>
</dbReference>
<dbReference type="Pfam" id="PF13041">
    <property type="entry name" value="PPR_2"/>
    <property type="match status" value="3"/>
</dbReference>
<dbReference type="AlphaFoldDB" id="D8T5H5"/>
<feature type="repeat" description="PPR" evidence="2">
    <location>
        <begin position="22"/>
        <end position="56"/>
    </location>
</feature>
<dbReference type="InterPro" id="IPR002885">
    <property type="entry name" value="PPR_rpt"/>
</dbReference>
<dbReference type="InterPro" id="IPR046960">
    <property type="entry name" value="PPR_At4g14850-like_plant"/>
</dbReference>
<organism evidence="4">
    <name type="scientific">Selaginella moellendorffii</name>
    <name type="common">Spikemoss</name>
    <dbReference type="NCBI Taxonomy" id="88036"/>
    <lineage>
        <taxon>Eukaryota</taxon>
        <taxon>Viridiplantae</taxon>
        <taxon>Streptophyta</taxon>
        <taxon>Embryophyta</taxon>
        <taxon>Tracheophyta</taxon>
        <taxon>Lycopodiopsida</taxon>
        <taxon>Selaginellales</taxon>
        <taxon>Selaginellaceae</taxon>
        <taxon>Selaginella</taxon>
    </lineage>
</organism>
<evidence type="ECO:0000256" key="1">
    <source>
        <dbReference type="ARBA" id="ARBA00022737"/>
    </source>
</evidence>
<dbReference type="PROSITE" id="PS51375">
    <property type="entry name" value="PPR"/>
    <property type="match status" value="4"/>
</dbReference>
<dbReference type="NCBIfam" id="TIGR00756">
    <property type="entry name" value="PPR"/>
    <property type="match status" value="6"/>
</dbReference>
<name>D8T5H5_SELML</name>
<feature type="repeat" description="PPR" evidence="2">
    <location>
        <begin position="312"/>
        <end position="346"/>
    </location>
</feature>
<dbReference type="InParanoid" id="D8T5H5"/>
<feature type="repeat" description="PPR" evidence="2">
    <location>
        <begin position="123"/>
        <end position="153"/>
    </location>
</feature>
<dbReference type="KEGG" id="smo:SELMODRAFT_132472"/>
<evidence type="ECO:0000313" key="4">
    <source>
        <dbReference type="Proteomes" id="UP000001514"/>
    </source>
</evidence>
<dbReference type="Pfam" id="PF01535">
    <property type="entry name" value="PPR"/>
    <property type="match status" value="3"/>
</dbReference>
<sequence length="484" mass="53272">MYGKCGSLPEAWDCFARIALPNLYSWTILITAYAQNGHLDEALVFFSKMALEGIKANAITFVVAINACAMLGDPRRGKALHDFLVPCGFFDSSLVGNSLIHMYGKCRDLDAAKSAFNELKKKDVVTWNSIISAYAQNGRGKEALELYNDMDWTPDKITYVGAIEACASSQDLEQAVQTDVVVCNTLLSMYAKCGASAHARAVFESMSRRNVITWNGIMKAYALQGEFGEALALFQRLEAEKEVKPDRVTFVVAIDCCACKPCLEEGRRIHASVVASGLDLDLIIGNTLVNMYGKCGQVGTARGLFDKMVVRDVVTWSSLLATYASNGHGMEGLELFRLMQQDYTEPNEVTFLGVLFACSHLGFVRESKSYLFAMQRDYGLTPGQEHFSCVIDLLARSGRLDEAEELVRGLPFQPDNVIVTSLLGACTTQGDLKRGIRAAELVFGLDASDQVPYVLLWNIFAAAGHWDGVERVEKALGWRALEFT</sequence>
<dbReference type="Gramene" id="EFJ08081">
    <property type="protein sequence ID" value="EFJ08081"/>
    <property type="gene ID" value="SELMODRAFT_132472"/>
</dbReference>
<dbReference type="HOGENOM" id="CLU_002706_0_1_1"/>
<accession>D8T5H5</accession>
<dbReference type="Gene3D" id="1.25.40.10">
    <property type="entry name" value="Tetratricopeptide repeat domain"/>
    <property type="match status" value="4"/>
</dbReference>
<evidence type="ECO:0000256" key="2">
    <source>
        <dbReference type="PROSITE-ProRule" id="PRU00708"/>
    </source>
</evidence>
<keyword evidence="4" id="KW-1185">Reference proteome</keyword>
<proteinExistence type="predicted"/>
<reference evidence="3 4" key="1">
    <citation type="journal article" date="2011" name="Science">
        <title>The Selaginella genome identifies genetic changes associated with the evolution of vascular plants.</title>
        <authorList>
            <person name="Banks J.A."/>
            <person name="Nishiyama T."/>
            <person name="Hasebe M."/>
            <person name="Bowman J.L."/>
            <person name="Gribskov M."/>
            <person name="dePamphilis C."/>
            <person name="Albert V.A."/>
            <person name="Aono N."/>
            <person name="Aoyama T."/>
            <person name="Ambrose B.A."/>
            <person name="Ashton N.W."/>
            <person name="Axtell M.J."/>
            <person name="Barker E."/>
            <person name="Barker M.S."/>
            <person name="Bennetzen J.L."/>
            <person name="Bonawitz N.D."/>
            <person name="Chapple C."/>
            <person name="Cheng C."/>
            <person name="Correa L.G."/>
            <person name="Dacre M."/>
            <person name="DeBarry J."/>
            <person name="Dreyer I."/>
            <person name="Elias M."/>
            <person name="Engstrom E.M."/>
            <person name="Estelle M."/>
            <person name="Feng L."/>
            <person name="Finet C."/>
            <person name="Floyd S.K."/>
            <person name="Frommer W.B."/>
            <person name="Fujita T."/>
            <person name="Gramzow L."/>
            <person name="Gutensohn M."/>
            <person name="Harholt J."/>
            <person name="Hattori M."/>
            <person name="Heyl A."/>
            <person name="Hirai T."/>
            <person name="Hiwatashi Y."/>
            <person name="Ishikawa M."/>
            <person name="Iwata M."/>
            <person name="Karol K.G."/>
            <person name="Koehler B."/>
            <person name="Kolukisaoglu U."/>
            <person name="Kubo M."/>
            <person name="Kurata T."/>
            <person name="Lalonde S."/>
            <person name="Li K."/>
            <person name="Li Y."/>
            <person name="Litt A."/>
            <person name="Lyons E."/>
            <person name="Manning G."/>
            <person name="Maruyama T."/>
            <person name="Michael T.P."/>
            <person name="Mikami K."/>
            <person name="Miyazaki S."/>
            <person name="Morinaga S."/>
            <person name="Murata T."/>
            <person name="Mueller-Roeber B."/>
            <person name="Nelson D.R."/>
            <person name="Obara M."/>
            <person name="Oguri Y."/>
            <person name="Olmstead R.G."/>
            <person name="Onodera N."/>
            <person name="Petersen B.L."/>
            <person name="Pils B."/>
            <person name="Prigge M."/>
            <person name="Rensing S.A."/>
            <person name="Riano-Pachon D.M."/>
            <person name="Roberts A.W."/>
            <person name="Sato Y."/>
            <person name="Scheller H.V."/>
            <person name="Schulz B."/>
            <person name="Schulz C."/>
            <person name="Shakirov E.V."/>
            <person name="Shibagaki N."/>
            <person name="Shinohara N."/>
            <person name="Shippen D.E."/>
            <person name="Soerensen I."/>
            <person name="Sotooka R."/>
            <person name="Sugimoto N."/>
            <person name="Sugita M."/>
            <person name="Sumikawa N."/>
            <person name="Tanurdzic M."/>
            <person name="Theissen G."/>
            <person name="Ulvskov P."/>
            <person name="Wakazuki S."/>
            <person name="Weng J.K."/>
            <person name="Willats W.W."/>
            <person name="Wipf D."/>
            <person name="Wolf P.G."/>
            <person name="Yang L."/>
            <person name="Zimmer A.D."/>
            <person name="Zhu Q."/>
            <person name="Mitros T."/>
            <person name="Hellsten U."/>
            <person name="Loque D."/>
            <person name="Otillar R."/>
            <person name="Salamov A."/>
            <person name="Schmutz J."/>
            <person name="Shapiro H."/>
            <person name="Lindquist E."/>
            <person name="Lucas S."/>
            <person name="Rokhsar D."/>
            <person name="Grigoriev I.V."/>
        </authorList>
    </citation>
    <scope>NUCLEOTIDE SEQUENCE [LARGE SCALE GENOMIC DNA]</scope>
</reference>
<evidence type="ECO:0000313" key="3">
    <source>
        <dbReference type="EMBL" id="EFJ08081.1"/>
    </source>
</evidence>
<dbReference type="PANTHER" id="PTHR47926">
    <property type="entry name" value="PENTATRICOPEPTIDE REPEAT-CONTAINING PROTEIN"/>
    <property type="match status" value="1"/>
</dbReference>
<dbReference type="EMBL" id="GL377677">
    <property type="protein sequence ID" value="EFJ08081.1"/>
    <property type="molecule type" value="Genomic_DNA"/>
</dbReference>
<dbReference type="Proteomes" id="UP000001514">
    <property type="component" value="Unassembled WGS sequence"/>
</dbReference>
<dbReference type="FunFam" id="1.25.40.10:FF:000073">
    <property type="entry name" value="Pentatricopeptide repeat-containing protein chloroplastic"/>
    <property type="match status" value="1"/>
</dbReference>
<evidence type="ECO:0008006" key="5">
    <source>
        <dbReference type="Google" id="ProtNLM"/>
    </source>
</evidence>
<dbReference type="GO" id="GO:0003729">
    <property type="term" value="F:mRNA binding"/>
    <property type="evidence" value="ECO:0007669"/>
    <property type="project" value="UniProtKB-ARBA"/>
</dbReference>
<dbReference type="GO" id="GO:0009451">
    <property type="term" value="P:RNA modification"/>
    <property type="evidence" value="ECO:0007669"/>
    <property type="project" value="InterPro"/>
</dbReference>
<dbReference type="InterPro" id="IPR011990">
    <property type="entry name" value="TPR-like_helical_dom_sf"/>
</dbReference>
<dbReference type="STRING" id="88036.D8T5H5"/>
<dbReference type="FunFam" id="1.25.40.10:FF:000090">
    <property type="entry name" value="Pentatricopeptide repeat-containing protein, chloroplastic"/>
    <property type="match status" value="1"/>
</dbReference>